<dbReference type="AlphaFoldDB" id="A0A933LQ76"/>
<dbReference type="GO" id="GO:0015192">
    <property type="term" value="F:L-phenylalanine transmembrane transporter activity"/>
    <property type="evidence" value="ECO:0007669"/>
    <property type="project" value="TreeGrafter"/>
</dbReference>
<feature type="transmembrane region" description="Helical" evidence="10">
    <location>
        <begin position="71"/>
        <end position="94"/>
    </location>
</feature>
<reference evidence="11" key="1">
    <citation type="submission" date="2020-07" db="EMBL/GenBank/DDBJ databases">
        <title>Huge and variable diversity of episymbiotic CPR bacteria and DPANN archaea in groundwater ecosystems.</title>
        <authorList>
            <person name="He C.Y."/>
            <person name="Keren R."/>
            <person name="Whittaker M."/>
            <person name="Farag I.F."/>
            <person name="Doudna J."/>
            <person name="Cate J.H.D."/>
            <person name="Banfield J.F."/>
        </authorList>
    </citation>
    <scope>NUCLEOTIDE SEQUENCE</scope>
    <source>
        <strain evidence="11">NC_groundwater_1482_Ag_S-0.65um_47_24</strain>
    </source>
</reference>
<evidence type="ECO:0000256" key="4">
    <source>
        <dbReference type="ARBA" id="ARBA00022519"/>
    </source>
</evidence>
<dbReference type="EMBL" id="JACQWF010000264">
    <property type="protein sequence ID" value="MBI4595888.1"/>
    <property type="molecule type" value="Genomic_DNA"/>
</dbReference>
<keyword evidence="6" id="KW-0029">Amino-acid transport</keyword>
<dbReference type="InterPro" id="IPR001851">
    <property type="entry name" value="ABC_transp_permease"/>
</dbReference>
<protein>
    <submittedName>
        <fullName evidence="11">Branched-chain amino acid ABC transporter permease</fullName>
    </submittedName>
</protein>
<dbReference type="GO" id="GO:1903806">
    <property type="term" value="P:L-isoleucine import across plasma membrane"/>
    <property type="evidence" value="ECO:0007669"/>
    <property type="project" value="TreeGrafter"/>
</dbReference>
<evidence type="ECO:0000313" key="11">
    <source>
        <dbReference type="EMBL" id="MBI4595888.1"/>
    </source>
</evidence>
<dbReference type="PANTHER" id="PTHR11795:SF371">
    <property type="entry name" value="HIGH-AFFINITY BRANCHED-CHAIN AMINO ACID TRANSPORT SYSTEM PERMEASE PROTEIN LIVH"/>
    <property type="match status" value="1"/>
</dbReference>
<comment type="subcellular location">
    <subcellularLocation>
        <location evidence="1">Cell membrane</location>
        <topology evidence="1">Multi-pass membrane protein</topology>
    </subcellularLocation>
</comment>
<dbReference type="CDD" id="cd06582">
    <property type="entry name" value="TM_PBP1_LivH_like"/>
    <property type="match status" value="1"/>
</dbReference>
<evidence type="ECO:0000256" key="3">
    <source>
        <dbReference type="ARBA" id="ARBA00022475"/>
    </source>
</evidence>
<feature type="transmembrane region" description="Helical" evidence="10">
    <location>
        <begin position="6"/>
        <end position="27"/>
    </location>
</feature>
<keyword evidence="2" id="KW-0813">Transport</keyword>
<name>A0A933LQ76_UNCTE</name>
<dbReference type="GO" id="GO:0015188">
    <property type="term" value="F:L-isoleucine transmembrane transporter activity"/>
    <property type="evidence" value="ECO:0007669"/>
    <property type="project" value="TreeGrafter"/>
</dbReference>
<organism evidence="11 12">
    <name type="scientific">Tectimicrobiota bacterium</name>
    <dbReference type="NCBI Taxonomy" id="2528274"/>
    <lineage>
        <taxon>Bacteria</taxon>
        <taxon>Pseudomonadati</taxon>
        <taxon>Nitrospinota/Tectimicrobiota group</taxon>
        <taxon>Candidatus Tectimicrobiota</taxon>
    </lineage>
</organism>
<dbReference type="GO" id="GO:0005304">
    <property type="term" value="F:L-valine transmembrane transporter activity"/>
    <property type="evidence" value="ECO:0007669"/>
    <property type="project" value="TreeGrafter"/>
</dbReference>
<evidence type="ECO:0000313" key="12">
    <source>
        <dbReference type="Proteomes" id="UP000772181"/>
    </source>
</evidence>
<dbReference type="GO" id="GO:0042941">
    <property type="term" value="P:D-alanine transmembrane transport"/>
    <property type="evidence" value="ECO:0007669"/>
    <property type="project" value="TreeGrafter"/>
</dbReference>
<evidence type="ECO:0000256" key="5">
    <source>
        <dbReference type="ARBA" id="ARBA00022692"/>
    </source>
</evidence>
<evidence type="ECO:0000256" key="6">
    <source>
        <dbReference type="ARBA" id="ARBA00022970"/>
    </source>
</evidence>
<dbReference type="GO" id="GO:0005886">
    <property type="term" value="C:plasma membrane"/>
    <property type="evidence" value="ECO:0007669"/>
    <property type="project" value="UniProtKB-SubCell"/>
</dbReference>
<evidence type="ECO:0000256" key="9">
    <source>
        <dbReference type="ARBA" id="ARBA00037998"/>
    </source>
</evidence>
<keyword evidence="4" id="KW-0997">Cell inner membrane</keyword>
<dbReference type="Proteomes" id="UP000772181">
    <property type="component" value="Unassembled WGS sequence"/>
</dbReference>
<feature type="transmembrane region" description="Helical" evidence="10">
    <location>
        <begin position="271"/>
        <end position="288"/>
    </location>
</feature>
<gene>
    <name evidence="11" type="ORF">HY730_05850</name>
</gene>
<evidence type="ECO:0000256" key="7">
    <source>
        <dbReference type="ARBA" id="ARBA00022989"/>
    </source>
</evidence>
<dbReference type="InterPro" id="IPR052157">
    <property type="entry name" value="BCAA_transport_permease"/>
</dbReference>
<comment type="caution">
    <text evidence="11">The sequence shown here is derived from an EMBL/GenBank/DDBJ whole genome shotgun (WGS) entry which is preliminary data.</text>
</comment>
<comment type="similarity">
    <text evidence="9">Belongs to the binding-protein-dependent transport system permease family. LivHM subfamily.</text>
</comment>
<dbReference type="Pfam" id="PF02653">
    <property type="entry name" value="BPD_transp_2"/>
    <property type="match status" value="1"/>
</dbReference>
<feature type="transmembrane region" description="Helical" evidence="10">
    <location>
        <begin position="234"/>
        <end position="259"/>
    </location>
</feature>
<dbReference type="GO" id="GO:0015808">
    <property type="term" value="P:L-alanine transport"/>
    <property type="evidence" value="ECO:0007669"/>
    <property type="project" value="TreeGrafter"/>
</dbReference>
<feature type="transmembrane region" description="Helical" evidence="10">
    <location>
        <begin position="106"/>
        <end position="128"/>
    </location>
</feature>
<keyword evidence="8 10" id="KW-0472">Membrane</keyword>
<evidence type="ECO:0000256" key="8">
    <source>
        <dbReference type="ARBA" id="ARBA00023136"/>
    </source>
</evidence>
<evidence type="ECO:0000256" key="2">
    <source>
        <dbReference type="ARBA" id="ARBA00022448"/>
    </source>
</evidence>
<keyword evidence="3" id="KW-1003">Cell membrane</keyword>
<feature type="transmembrane region" description="Helical" evidence="10">
    <location>
        <begin position="39"/>
        <end position="59"/>
    </location>
</feature>
<keyword evidence="5 10" id="KW-0812">Transmembrane</keyword>
<dbReference type="GO" id="GO:0015190">
    <property type="term" value="F:L-leucine transmembrane transporter activity"/>
    <property type="evidence" value="ECO:0007669"/>
    <property type="project" value="TreeGrafter"/>
</dbReference>
<keyword evidence="7 10" id="KW-1133">Transmembrane helix</keyword>
<dbReference type="PANTHER" id="PTHR11795">
    <property type="entry name" value="BRANCHED-CHAIN AMINO ACID TRANSPORT SYSTEM PERMEASE PROTEIN LIVH"/>
    <property type="match status" value="1"/>
</dbReference>
<proteinExistence type="inferred from homology"/>
<evidence type="ECO:0000256" key="1">
    <source>
        <dbReference type="ARBA" id="ARBA00004651"/>
    </source>
</evidence>
<feature type="transmembrane region" description="Helical" evidence="10">
    <location>
        <begin position="198"/>
        <end position="222"/>
    </location>
</feature>
<evidence type="ECO:0000256" key="10">
    <source>
        <dbReference type="SAM" id="Phobius"/>
    </source>
</evidence>
<accession>A0A933LQ76</accession>
<feature type="transmembrane region" description="Helical" evidence="10">
    <location>
        <begin position="148"/>
        <end position="169"/>
    </location>
</feature>
<sequence length="302" mass="32388">MSTQLLFLQLVNGLTIGAIYALIALGYTMVYGILLMINFAHGEIFMVGSYAGFLTLTYLHGFSEIPIPLKIMAGFLTAMVTALLLGVLVERVAYRPLRYAPRLAPLISAIGTSIFIQNAVMILSGARIKIYPDTFPVGYISLGTVGISYIRTFIILTSILLMIALYLFVQKTKVGKAMRAVAEDKEAASLMGININKIITTTFILGSLLAGAGGIMVGMYYTQINHMLGFVPGIKAFTAAVLGGIGNIPGAMVGGFFLGLAEVLATQFMPAVYKDVVAFSLLVVILIFRPRGILGEVIAKKV</sequence>